<sequence>MVGMSIHEPPESPSRFRLESDPPVFLGALGFVIVFVIGMIALGDTAQTAFADVADGLMRNLSWFYIGGVSMVFIFLVLVFVSRFGRVKLGDDEAGAEYPLPVWFTMLFAGGMGATLMFWGVAETINHAWNVPMANAERMSDEAIYQAFGYTFYHFGIHMWVIMTLPGLALGYFIYKRKLPPRLSSVFAPLLGGKIYQWPGKLIDILAIIGTIFGIAVSVGLGVLQINAGMNMLWGVPLAGWVELLIILLITVVACISVASGLDKGIKVLSNINIGLAVVLMVFVLLAGPTLTLLKFIVESFGIYMDTMPELMFWVDSFDHNPGWQGTWTVFYWAWSICWSPYVGMFIARISRGRTVREFIGGVLLLPTLFVVIWFAIFGRAGIEVEANNPGYLSDPVVEDGNVPFALFGLLEAYPFTAVTSLLAIVVIIIFFITSIDSAALVIDMFATGEEEKTPTYYRVGWAISIGAVAGALLLISPETGIATLQEVVIIVALPFFIIQFVMMYSLVKGMVDDAAATPQLRTRQWEKADTPEKLEAYESRPAPGFDEEGNPLPLPALERDDDGNIVIPGNVVIGGDLGVVGDFTDDPDEAAEMENRFRIVEQTRPRAEDEWR</sequence>
<feature type="transmembrane region" description="Helical" evidence="8">
    <location>
        <begin position="330"/>
        <end position="348"/>
    </location>
</feature>
<name>A0A3R9ZDR9_9CORY</name>
<evidence type="ECO:0000256" key="5">
    <source>
        <dbReference type="ARBA" id="ARBA00022692"/>
    </source>
</evidence>
<feature type="transmembrane region" description="Helical" evidence="8">
    <location>
        <begin position="102"/>
        <end position="122"/>
    </location>
</feature>
<feature type="transmembrane region" description="Helical" evidence="8">
    <location>
        <begin position="274"/>
        <end position="298"/>
    </location>
</feature>
<evidence type="ECO:0000313" key="9">
    <source>
        <dbReference type="EMBL" id="RSZ62395.1"/>
    </source>
</evidence>
<dbReference type="Pfam" id="PF02028">
    <property type="entry name" value="BCCT"/>
    <property type="match status" value="1"/>
</dbReference>
<evidence type="ECO:0000256" key="3">
    <source>
        <dbReference type="ARBA" id="ARBA00022448"/>
    </source>
</evidence>
<dbReference type="EMBL" id="RXHJ01000011">
    <property type="protein sequence ID" value="RSZ62395.1"/>
    <property type="molecule type" value="Genomic_DNA"/>
</dbReference>
<keyword evidence="3" id="KW-0813">Transport</keyword>
<evidence type="ECO:0000256" key="4">
    <source>
        <dbReference type="ARBA" id="ARBA00022475"/>
    </source>
</evidence>
<comment type="subcellular location">
    <subcellularLocation>
        <location evidence="1">Cell membrane</location>
        <topology evidence="1">Multi-pass membrane protein</topology>
    </subcellularLocation>
</comment>
<feature type="transmembrane region" description="Helical" evidence="8">
    <location>
        <begin position="488"/>
        <end position="508"/>
    </location>
</feature>
<comment type="similarity">
    <text evidence="2">Belongs to the BCCT transporter (TC 2.A.15) family.</text>
</comment>
<keyword evidence="4" id="KW-1003">Cell membrane</keyword>
<keyword evidence="7 8" id="KW-0472">Membrane</keyword>
<dbReference type="Proteomes" id="UP000274907">
    <property type="component" value="Unassembled WGS sequence"/>
</dbReference>
<feature type="transmembrane region" description="Helical" evidence="8">
    <location>
        <begin position="24"/>
        <end position="43"/>
    </location>
</feature>
<feature type="transmembrane region" description="Helical" evidence="8">
    <location>
        <begin position="63"/>
        <end position="81"/>
    </location>
</feature>
<reference evidence="9 10" key="1">
    <citation type="submission" date="2018-12" db="EMBL/GenBank/DDBJ databases">
        <title>YIM 101343 draft genome.</title>
        <authorList>
            <person name="Chen X."/>
        </authorList>
    </citation>
    <scope>NUCLEOTIDE SEQUENCE [LARGE SCALE GENOMIC DNA]</scope>
    <source>
        <strain evidence="9 10">YIM 101343</strain>
    </source>
</reference>
<dbReference type="GO" id="GO:0005886">
    <property type="term" value="C:plasma membrane"/>
    <property type="evidence" value="ECO:0007669"/>
    <property type="project" value="UniProtKB-SubCell"/>
</dbReference>
<evidence type="ECO:0000256" key="8">
    <source>
        <dbReference type="SAM" id="Phobius"/>
    </source>
</evidence>
<evidence type="ECO:0000256" key="7">
    <source>
        <dbReference type="ARBA" id="ARBA00023136"/>
    </source>
</evidence>
<dbReference type="PANTHER" id="PTHR30047">
    <property type="entry name" value="HIGH-AFFINITY CHOLINE TRANSPORT PROTEIN-RELATED"/>
    <property type="match status" value="1"/>
</dbReference>
<organism evidence="9 10">
    <name type="scientific">Corynebacterium hylobatis</name>
    <dbReference type="NCBI Taxonomy" id="1859290"/>
    <lineage>
        <taxon>Bacteria</taxon>
        <taxon>Bacillati</taxon>
        <taxon>Actinomycetota</taxon>
        <taxon>Actinomycetes</taxon>
        <taxon>Mycobacteriales</taxon>
        <taxon>Corynebacteriaceae</taxon>
        <taxon>Corynebacterium</taxon>
    </lineage>
</organism>
<evidence type="ECO:0000256" key="6">
    <source>
        <dbReference type="ARBA" id="ARBA00022989"/>
    </source>
</evidence>
<keyword evidence="10" id="KW-1185">Reference proteome</keyword>
<dbReference type="GO" id="GO:0022857">
    <property type="term" value="F:transmembrane transporter activity"/>
    <property type="evidence" value="ECO:0007669"/>
    <property type="project" value="InterPro"/>
</dbReference>
<keyword evidence="5 8" id="KW-0812">Transmembrane</keyword>
<evidence type="ECO:0000313" key="10">
    <source>
        <dbReference type="Proteomes" id="UP000274907"/>
    </source>
</evidence>
<comment type="caution">
    <text evidence="9">The sequence shown here is derived from an EMBL/GenBank/DDBJ whole genome shotgun (WGS) entry which is preliminary data.</text>
</comment>
<feature type="transmembrane region" description="Helical" evidence="8">
    <location>
        <begin position="157"/>
        <end position="175"/>
    </location>
</feature>
<feature type="transmembrane region" description="Helical" evidence="8">
    <location>
        <begin position="457"/>
        <end position="476"/>
    </location>
</feature>
<keyword evidence="6 8" id="KW-1133">Transmembrane helix</keyword>
<gene>
    <name evidence="9" type="ORF">EAH68_09660</name>
</gene>
<accession>A0A3R9ZDR9</accession>
<evidence type="ECO:0000256" key="1">
    <source>
        <dbReference type="ARBA" id="ARBA00004651"/>
    </source>
</evidence>
<feature type="transmembrane region" description="Helical" evidence="8">
    <location>
        <begin position="238"/>
        <end position="262"/>
    </location>
</feature>
<feature type="transmembrane region" description="Helical" evidence="8">
    <location>
        <begin position="360"/>
        <end position="383"/>
    </location>
</feature>
<dbReference type="AlphaFoldDB" id="A0A3R9ZDR9"/>
<dbReference type="NCBIfam" id="TIGR00842">
    <property type="entry name" value="bcct"/>
    <property type="match status" value="1"/>
</dbReference>
<evidence type="ECO:0000256" key="2">
    <source>
        <dbReference type="ARBA" id="ARBA00005658"/>
    </source>
</evidence>
<feature type="transmembrane region" description="Helical" evidence="8">
    <location>
        <begin position="413"/>
        <end position="436"/>
    </location>
</feature>
<dbReference type="OrthoDB" id="9775735at2"/>
<dbReference type="InterPro" id="IPR000060">
    <property type="entry name" value="BCCT_transptr"/>
</dbReference>
<dbReference type="PANTHER" id="PTHR30047:SF7">
    <property type="entry name" value="HIGH-AFFINITY CHOLINE TRANSPORT PROTEIN"/>
    <property type="match status" value="1"/>
</dbReference>
<proteinExistence type="inferred from homology"/>
<protein>
    <submittedName>
        <fullName evidence="9">BCCT family transporter</fullName>
    </submittedName>
</protein>
<feature type="transmembrane region" description="Helical" evidence="8">
    <location>
        <begin position="202"/>
        <end position="226"/>
    </location>
</feature>